<dbReference type="GO" id="GO:0000049">
    <property type="term" value="F:tRNA binding"/>
    <property type="evidence" value="ECO:0007669"/>
    <property type="project" value="UniProtKB-KW"/>
</dbReference>
<keyword evidence="15 16" id="KW-0472">Membrane</keyword>
<evidence type="ECO:0000256" key="9">
    <source>
        <dbReference type="ARBA" id="ARBA00022730"/>
    </source>
</evidence>
<keyword evidence="16" id="KW-0820">tRNA-binding</keyword>
<evidence type="ECO:0000256" key="6">
    <source>
        <dbReference type="ARBA" id="ARBA00022694"/>
    </source>
</evidence>
<feature type="binding site" evidence="16">
    <location>
        <position position="303"/>
    </location>
    <ligand>
        <name>Mg(2+)</name>
        <dbReference type="ChEBI" id="CHEBI:18420"/>
        <note>catalytic</note>
    </ligand>
</feature>
<proteinExistence type="inferred from homology"/>
<dbReference type="InterPro" id="IPR019307">
    <property type="entry name" value="RNA-bd_AU-1/RNase_E/G"/>
</dbReference>
<dbReference type="GO" id="GO:0008995">
    <property type="term" value="F:ribonuclease E activity"/>
    <property type="evidence" value="ECO:0007669"/>
    <property type="project" value="UniProtKB-EC"/>
</dbReference>
<comment type="catalytic activity">
    <reaction evidence="16">
        <text>Endonucleolytic cleavage of single-stranded RNA in A- and U-rich regions.</text>
        <dbReference type="EC" id="3.1.26.12"/>
    </reaction>
</comment>
<evidence type="ECO:0000256" key="11">
    <source>
        <dbReference type="ARBA" id="ARBA00022801"/>
    </source>
</evidence>
<dbReference type="Pfam" id="PF00575">
    <property type="entry name" value="S1"/>
    <property type="match status" value="1"/>
</dbReference>
<dbReference type="EC" id="3.1.26.12" evidence="16"/>
<dbReference type="InterPro" id="IPR004659">
    <property type="entry name" value="RNase_E/G"/>
</dbReference>
<dbReference type="Proteomes" id="UP000298738">
    <property type="component" value="Chromosome"/>
</dbReference>
<organism evidence="18 19">
    <name type="scientific">Buchnera aphidicola</name>
    <name type="common">Hyperomyzus lactucae</name>
    <dbReference type="NCBI Taxonomy" id="1241860"/>
    <lineage>
        <taxon>Bacteria</taxon>
        <taxon>Pseudomonadati</taxon>
        <taxon>Pseudomonadota</taxon>
        <taxon>Gammaproteobacteria</taxon>
        <taxon>Enterobacterales</taxon>
        <taxon>Erwiniaceae</taxon>
        <taxon>Buchnera</taxon>
    </lineage>
</organism>
<dbReference type="CDD" id="cd04453">
    <property type="entry name" value="S1_RNase_E"/>
    <property type="match status" value="1"/>
</dbReference>
<evidence type="ECO:0000256" key="13">
    <source>
        <dbReference type="ARBA" id="ARBA00022842"/>
    </source>
</evidence>
<dbReference type="InterPro" id="IPR028878">
    <property type="entry name" value="RNase_E"/>
</dbReference>
<protein>
    <recommendedName>
        <fullName evidence="16">Ribonuclease E</fullName>
        <shortName evidence="16">RNase E</shortName>
        <ecNumber evidence="16">3.1.26.12</ecNumber>
    </recommendedName>
</protein>
<evidence type="ECO:0000256" key="10">
    <source>
        <dbReference type="ARBA" id="ARBA00022759"/>
    </source>
</evidence>
<dbReference type="FunFam" id="2.40.50.140:FF:000040">
    <property type="entry name" value="Ribonuclease E"/>
    <property type="match status" value="1"/>
</dbReference>
<dbReference type="GO" id="GO:0009898">
    <property type="term" value="C:cytoplasmic side of plasma membrane"/>
    <property type="evidence" value="ECO:0007669"/>
    <property type="project" value="UniProtKB-UniRule"/>
</dbReference>
<dbReference type="NCBIfam" id="NF008074">
    <property type="entry name" value="PRK10811.1"/>
    <property type="match status" value="1"/>
</dbReference>
<reference evidence="18 19" key="1">
    <citation type="submission" date="2018-12" db="EMBL/GenBank/DDBJ databases">
        <authorList>
            <person name="Chong R.A."/>
        </authorList>
    </citation>
    <scope>NUCLEOTIDE SEQUENCE [LARGE SCALE GENOMIC DNA]</scope>
    <source>
        <strain evidence="18 19">Hla</strain>
    </source>
</reference>
<dbReference type="GO" id="GO:0005737">
    <property type="term" value="C:cytoplasm"/>
    <property type="evidence" value="ECO:0007669"/>
    <property type="project" value="UniProtKB-SubCell"/>
</dbReference>
<comment type="similarity">
    <text evidence="1">Belongs to the RNase E/G family. RNase G subfamily.</text>
</comment>
<keyword evidence="10 16" id="KW-0255">Endonuclease</keyword>
<keyword evidence="4 16" id="KW-0997">Cell inner membrane</keyword>
<keyword evidence="3 16" id="KW-0963">Cytoplasm</keyword>
<evidence type="ECO:0000256" key="12">
    <source>
        <dbReference type="ARBA" id="ARBA00022833"/>
    </source>
</evidence>
<keyword evidence="5 16" id="KW-0698">rRNA processing</keyword>
<evidence type="ECO:0000256" key="1">
    <source>
        <dbReference type="ARBA" id="ARBA00005663"/>
    </source>
</evidence>
<dbReference type="OrthoDB" id="9804278at2"/>
<comment type="cofactor">
    <cofactor evidence="16">
        <name>Zn(2+)</name>
        <dbReference type="ChEBI" id="CHEBI:29105"/>
    </cofactor>
    <text evidence="16">Binds 2 Zn(2+) ions per homotetramer.</text>
</comment>
<dbReference type="PROSITE" id="PS50126">
    <property type="entry name" value="S1"/>
    <property type="match status" value="1"/>
</dbReference>
<dbReference type="NCBIfam" id="TIGR00757">
    <property type="entry name" value="RNaseEG"/>
    <property type="match status" value="1"/>
</dbReference>
<feature type="binding site" evidence="16">
    <location>
        <position position="404"/>
    </location>
    <ligand>
        <name>Zn(2+)</name>
        <dbReference type="ChEBI" id="CHEBI:29105"/>
        <note>ligand shared between dimeric partners</note>
    </ligand>
</feature>
<dbReference type="GO" id="GO:0006402">
    <property type="term" value="P:mRNA catabolic process"/>
    <property type="evidence" value="ECO:0007669"/>
    <property type="project" value="UniProtKB-UniRule"/>
</dbReference>
<keyword evidence="6 16" id="KW-0819">tRNA processing</keyword>
<name>A0A4D6XY94_9GAMM</name>
<evidence type="ECO:0000256" key="15">
    <source>
        <dbReference type="ARBA" id="ARBA00023136"/>
    </source>
</evidence>
<dbReference type="GO" id="GO:0000287">
    <property type="term" value="F:magnesium ion binding"/>
    <property type="evidence" value="ECO:0007669"/>
    <property type="project" value="UniProtKB-UniRule"/>
</dbReference>
<dbReference type="GO" id="GO:0019843">
    <property type="term" value="F:rRNA binding"/>
    <property type="evidence" value="ECO:0007669"/>
    <property type="project" value="UniProtKB-KW"/>
</dbReference>
<evidence type="ECO:0000256" key="4">
    <source>
        <dbReference type="ARBA" id="ARBA00022519"/>
    </source>
</evidence>
<accession>A0A4D6XY94</accession>
<dbReference type="Pfam" id="PF20833">
    <property type="entry name" value="RNase_E_G_Thio"/>
    <property type="match status" value="1"/>
</dbReference>
<keyword evidence="12 16" id="KW-0862">Zinc</keyword>
<keyword evidence="13 16" id="KW-0460">Magnesium</keyword>
<dbReference type="Pfam" id="PF10150">
    <property type="entry name" value="RNase_E_G"/>
    <property type="match status" value="1"/>
</dbReference>
<keyword evidence="11 16" id="KW-0378">Hydrolase</keyword>
<dbReference type="GO" id="GO:0006364">
    <property type="term" value="P:rRNA processing"/>
    <property type="evidence" value="ECO:0007669"/>
    <property type="project" value="UniProtKB-UniRule"/>
</dbReference>
<dbReference type="InterPro" id="IPR012340">
    <property type="entry name" value="NA-bd_OB-fold"/>
</dbReference>
<dbReference type="SUPFAM" id="SSF50249">
    <property type="entry name" value="Nucleic acid-binding proteins"/>
    <property type="match status" value="1"/>
</dbReference>
<dbReference type="Gene3D" id="2.40.50.140">
    <property type="entry name" value="Nucleic acid-binding proteins"/>
    <property type="match status" value="1"/>
</dbReference>
<feature type="binding site" evidence="16">
    <location>
        <position position="407"/>
    </location>
    <ligand>
        <name>Zn(2+)</name>
        <dbReference type="ChEBI" id="CHEBI:29105"/>
        <note>ligand shared between dimeric partners</note>
    </ligand>
</feature>
<evidence type="ECO:0000313" key="19">
    <source>
        <dbReference type="Proteomes" id="UP000298738"/>
    </source>
</evidence>
<dbReference type="InterPro" id="IPR003029">
    <property type="entry name" value="S1_domain"/>
</dbReference>
<keyword evidence="8 16" id="KW-0479">Metal-binding</keyword>
<reference evidence="18 19" key="2">
    <citation type="submission" date="2019-05" db="EMBL/GenBank/DDBJ databases">
        <title>Genome evolution of the obligate endosymbiont Buchnera aphidicola.</title>
        <authorList>
            <person name="Moran N.A."/>
        </authorList>
    </citation>
    <scope>NUCLEOTIDE SEQUENCE [LARGE SCALE GENOMIC DNA]</scope>
    <source>
        <strain evidence="18 19">Hla</strain>
    </source>
</reference>
<comment type="similarity">
    <text evidence="16">Belongs to the RNase E/G family. RNase E subfamily.</text>
</comment>
<keyword evidence="2 16" id="KW-1003">Cell membrane</keyword>
<keyword evidence="9 16" id="KW-0699">rRNA-binding</keyword>
<evidence type="ECO:0000256" key="16">
    <source>
        <dbReference type="HAMAP-Rule" id="MF_00970"/>
    </source>
</evidence>
<dbReference type="AlphaFoldDB" id="A0A4D6XY94"/>
<dbReference type="PANTHER" id="PTHR30001:SF1">
    <property type="entry name" value="RIBONUCLEASE E_G-LIKE PROTEIN, CHLOROPLASTIC"/>
    <property type="match status" value="1"/>
</dbReference>
<dbReference type="Gene3D" id="3.40.1260.20">
    <property type="entry name" value="Ribonuclease E, catalytic domain"/>
    <property type="match status" value="1"/>
</dbReference>
<keyword evidence="14 16" id="KW-0694">RNA-binding</keyword>
<comment type="cofactor">
    <cofactor evidence="16">
        <name>Mg(2+)</name>
        <dbReference type="ChEBI" id="CHEBI:18420"/>
    </cofactor>
    <text evidence="16">Binds 1 Mg(2+) ion per subunit.</text>
</comment>
<dbReference type="GO" id="GO:0008270">
    <property type="term" value="F:zinc ion binding"/>
    <property type="evidence" value="ECO:0007669"/>
    <property type="project" value="UniProtKB-UniRule"/>
</dbReference>
<evidence type="ECO:0000256" key="8">
    <source>
        <dbReference type="ARBA" id="ARBA00022723"/>
    </source>
</evidence>
<comment type="subcellular location">
    <subcellularLocation>
        <location evidence="16">Cytoplasm</location>
    </subcellularLocation>
    <subcellularLocation>
        <location evidence="16">Cell inner membrane</location>
        <topology evidence="16">Peripheral membrane protein</topology>
        <orientation evidence="16">Cytoplasmic side</orientation>
    </subcellularLocation>
</comment>
<feature type="binding site" evidence="16">
    <location>
        <position position="346"/>
    </location>
    <ligand>
        <name>Mg(2+)</name>
        <dbReference type="ChEBI" id="CHEBI:18420"/>
        <note>catalytic</note>
    </ligand>
</feature>
<dbReference type="GO" id="GO:0008033">
    <property type="term" value="P:tRNA processing"/>
    <property type="evidence" value="ECO:0007669"/>
    <property type="project" value="UniProtKB-UniRule"/>
</dbReference>
<evidence type="ECO:0000259" key="17">
    <source>
        <dbReference type="PROSITE" id="PS50126"/>
    </source>
</evidence>
<dbReference type="SMART" id="SM00316">
    <property type="entry name" value="S1"/>
    <property type="match status" value="1"/>
</dbReference>
<comment type="function">
    <text evidence="16">Endoribonuclease that plays a central role in RNA processing and decay. Required for the maturation of 5S and 16S rRNAs and the majority of tRNAs. Also involved in the degradation of most mRNAs.</text>
</comment>
<dbReference type="RefSeq" id="WP_158357755.1">
    <property type="nucleotide sequence ID" value="NZ_CP034876.1"/>
</dbReference>
<dbReference type="FunFam" id="3.40.1260.20:FF:000002">
    <property type="entry name" value="Ribonuclease E"/>
    <property type="match status" value="1"/>
</dbReference>
<evidence type="ECO:0000256" key="5">
    <source>
        <dbReference type="ARBA" id="ARBA00022552"/>
    </source>
</evidence>
<gene>
    <name evidence="16" type="primary">rne</name>
    <name evidence="18" type="ORF">D9V68_01765</name>
</gene>
<evidence type="ECO:0000313" key="18">
    <source>
        <dbReference type="EMBL" id="QCI21067.1"/>
    </source>
</evidence>
<dbReference type="PANTHER" id="PTHR30001">
    <property type="entry name" value="RIBONUCLEASE"/>
    <property type="match status" value="1"/>
</dbReference>
<evidence type="ECO:0000256" key="2">
    <source>
        <dbReference type="ARBA" id="ARBA00022475"/>
    </source>
</evidence>
<evidence type="ECO:0000256" key="3">
    <source>
        <dbReference type="ARBA" id="ARBA00022490"/>
    </source>
</evidence>
<comment type="subunit">
    <text evidence="16">Component of the RNA degradosome, which is a multiprotein complex involved in RNA processing and mRNA degradation. Within the RNA degradosome, RNase E assembles into a homotetramer formed by a dimer of dimers.</text>
</comment>
<feature type="domain" description="S1 motif" evidence="17">
    <location>
        <begin position="39"/>
        <end position="119"/>
    </location>
</feature>
<feature type="region of interest" description="Required for zinc-mediated homotetramerization and catalytic activity" evidence="16">
    <location>
        <begin position="404"/>
        <end position="407"/>
    </location>
</feature>
<evidence type="ECO:0000256" key="7">
    <source>
        <dbReference type="ARBA" id="ARBA00022722"/>
    </source>
</evidence>
<keyword evidence="7 16" id="KW-0540">Nuclease</keyword>
<dbReference type="EMBL" id="CP034876">
    <property type="protein sequence ID" value="QCI21067.1"/>
    <property type="molecule type" value="Genomic_DNA"/>
</dbReference>
<evidence type="ECO:0000256" key="14">
    <source>
        <dbReference type="ARBA" id="ARBA00022884"/>
    </source>
</evidence>
<dbReference type="HAMAP" id="MF_00970">
    <property type="entry name" value="RNase_E"/>
    <property type="match status" value="1"/>
</dbReference>
<sequence>MKRMLINATQQEELRIALVDGQRLYDLDIENSGSEQKKSNIYKGKITRIEPSLEAAFVDYGEEKHGFLPLKEISKNYFPTNHMHDSNQNIKNILQEGQEVIVQINKEERGTKGAALTTFISLPGSYLVLMPNNPKAGGISRRIEGNDRIVLKEFLSLLTLPEDMSLIIRTAGAGKSIESLKWDLSLRLQHWDTIKIIAKNRTAPFLIHQESNIIFRAFRDYLRKDIGEILIDNPKTLDLARKHITFLGRPDFINKIKLYSGEVPLFSYFQIETQIDSAFQRKVRLPSGGSIMVDTTEALTAIDINSSRSTSGADIESTAFNTNLEAVNEISRQLRLRDLGGLIVIDFIDMTSMTHQKSVENRLREMAREDRARIQIGHISRFGLLEMSRQRLSSSLSESSHHICPRCTGTGTIRDNESLSLSILRLIEEEALKENTYEVHAIVPIEIACYLLNEKRAAVHAIEKRQAGGKTIIIPSKKMKTPHYSVSRIRKGESVNSISYSLSKIRKNKIAHFLTEKILERKKKKKLDLKQCNLFKNNFNNINKEQENVSQKNNCKKFCTKLSNNNNFIFKIITWLKSSFLVKHIFITSEIFKNNTIHGKNSIFLKKKRVSLNEDNYDKKKITISSKLFRKKNISLNLSKEKKHDNEMYNLSESITNLSLKNAKFKSIKKSHSFSLEKSNNFYTNNEIEHLKNKKIKLCSEYNFFYNIKNKSNNVLNTNHKNHKMKNFNLKQEYKHQNIFFKNISLNKCCITNIDYNTIFYHFINYSKMLTKKIVQKNPANINLIQSPKLNVSSVFSLELALGKVWIKHLYTLDERKKQKKISNKKKLFISSVDTKNNETFLEKTLNKKYIKNHDFFRKKQLHSEVYECKKFLKNNPSIQNIIKSKLMVASKENSLFISNKKNIFLNTINKRENKRNQSSAPITKISETLLLKNEKTTINSDLLTMKSSIRIKNSAGAHSATNCSSSPVSKPK</sequence>
<dbReference type="InterPro" id="IPR048583">
    <property type="entry name" value="RNase_E_G_thioredoxin-like"/>
</dbReference>